<name>A0ACB9R0G4_9MYRT</name>
<proteinExistence type="predicted"/>
<evidence type="ECO:0000313" key="1">
    <source>
        <dbReference type="EMBL" id="KAI4372359.1"/>
    </source>
</evidence>
<evidence type="ECO:0000313" key="2">
    <source>
        <dbReference type="Proteomes" id="UP001057402"/>
    </source>
</evidence>
<sequence>MPTTCFRQSTKNVCSAYFKWIHEDLKPWRMSRITRDLVERARKTAHFRKAIINGKFYINKYKQAIQTRDIFTIRGMLQLHTRYPGRLPDMELLFDCDDRPVLPVKASPALFM</sequence>
<comment type="caution">
    <text evidence="1">The sequence shown here is derived from an EMBL/GenBank/DDBJ whole genome shotgun (WGS) entry which is preliminary data.</text>
</comment>
<organism evidence="1 2">
    <name type="scientific">Melastoma candidum</name>
    <dbReference type="NCBI Taxonomy" id="119954"/>
    <lineage>
        <taxon>Eukaryota</taxon>
        <taxon>Viridiplantae</taxon>
        <taxon>Streptophyta</taxon>
        <taxon>Embryophyta</taxon>
        <taxon>Tracheophyta</taxon>
        <taxon>Spermatophyta</taxon>
        <taxon>Magnoliopsida</taxon>
        <taxon>eudicotyledons</taxon>
        <taxon>Gunneridae</taxon>
        <taxon>Pentapetalae</taxon>
        <taxon>rosids</taxon>
        <taxon>malvids</taxon>
        <taxon>Myrtales</taxon>
        <taxon>Melastomataceae</taxon>
        <taxon>Melastomatoideae</taxon>
        <taxon>Melastomateae</taxon>
        <taxon>Melastoma</taxon>
    </lineage>
</organism>
<gene>
    <name evidence="1" type="ORF">MLD38_010600</name>
</gene>
<keyword evidence="2" id="KW-1185">Reference proteome</keyword>
<dbReference type="EMBL" id="CM042883">
    <property type="protein sequence ID" value="KAI4372359.1"/>
    <property type="molecule type" value="Genomic_DNA"/>
</dbReference>
<protein>
    <submittedName>
        <fullName evidence="1">Uncharacterized protein</fullName>
    </submittedName>
</protein>
<reference evidence="2" key="1">
    <citation type="journal article" date="2023" name="Front. Plant Sci.">
        <title>Chromosomal-level genome assembly of Melastoma candidum provides insights into trichome evolution.</title>
        <authorList>
            <person name="Zhong Y."/>
            <person name="Wu W."/>
            <person name="Sun C."/>
            <person name="Zou P."/>
            <person name="Liu Y."/>
            <person name="Dai S."/>
            <person name="Zhou R."/>
        </authorList>
    </citation>
    <scope>NUCLEOTIDE SEQUENCE [LARGE SCALE GENOMIC DNA]</scope>
</reference>
<accession>A0ACB9R0G4</accession>
<dbReference type="Proteomes" id="UP001057402">
    <property type="component" value="Chromosome 4"/>
</dbReference>